<organism evidence="1 2">
    <name type="scientific">Emiliania huxleyi (strain CCMP1516)</name>
    <dbReference type="NCBI Taxonomy" id="280463"/>
    <lineage>
        <taxon>Eukaryota</taxon>
        <taxon>Haptista</taxon>
        <taxon>Haptophyta</taxon>
        <taxon>Prymnesiophyceae</taxon>
        <taxon>Isochrysidales</taxon>
        <taxon>Noelaerhabdaceae</taxon>
        <taxon>Emiliania</taxon>
    </lineage>
</organism>
<sequence length="302" mass="34157">MIKELRQQRFDPRPAAANASIAAASWVDYQNTTVMESAWLQKQAVLREAAARARSTRRSAWPVVHHVTYANGCCATILQKNHDAAVQHGALTSLALGPADLNPTWYLENDAVLRSKRGAGYWLWKPRVILEALERAEWDEVVLYMDSGSLLQKPPHGLARWAMNGSGFMHWCSPHLERVWCKRDAFVLLGLPFPDTENQAQRTAAFVLVRKTQANLKFVHEWLRLAQDIRVVSDMPSTTGPEDRAFRSHRHDQAILSLLAKRRGLPCYRDPSQWGGWSTPSSDQALYPGDYGQVIVHTRQKA</sequence>
<dbReference type="RefSeq" id="XP_005781981.1">
    <property type="nucleotide sequence ID" value="XM_005781924.1"/>
</dbReference>
<keyword evidence="2" id="KW-1185">Reference proteome</keyword>
<dbReference type="HOGENOM" id="CLU_922675_0_0_1"/>
<dbReference type="Proteomes" id="UP000013827">
    <property type="component" value="Unassembled WGS sequence"/>
</dbReference>
<dbReference type="KEGG" id="ehx:EMIHUDRAFT_253925"/>
<dbReference type="OMA" id="NGCCATI"/>
<dbReference type="eggNOG" id="ENOG502SH0A">
    <property type="taxonomic scope" value="Eukaryota"/>
</dbReference>
<dbReference type="PaxDb" id="2903-EOD29552"/>
<dbReference type="EnsemblProtists" id="EOD29552">
    <property type="protein sequence ID" value="EOD29552"/>
    <property type="gene ID" value="EMIHUDRAFT_253925"/>
</dbReference>
<reference evidence="1" key="2">
    <citation type="submission" date="2024-10" db="UniProtKB">
        <authorList>
            <consortium name="EnsemblProtists"/>
        </authorList>
    </citation>
    <scope>IDENTIFICATION</scope>
</reference>
<dbReference type="AlphaFoldDB" id="A0A0D3K1B7"/>
<name>A0A0D3K1B7_EMIH1</name>
<evidence type="ECO:0000313" key="1">
    <source>
        <dbReference type="EnsemblProtists" id="EOD29552"/>
    </source>
</evidence>
<protein>
    <recommendedName>
        <fullName evidence="3">Nucleotide-diphospho-sugar transferase domain-containing protein</fullName>
    </recommendedName>
</protein>
<reference evidence="2" key="1">
    <citation type="journal article" date="2013" name="Nature">
        <title>Pan genome of the phytoplankton Emiliania underpins its global distribution.</title>
        <authorList>
            <person name="Read B.A."/>
            <person name="Kegel J."/>
            <person name="Klute M.J."/>
            <person name="Kuo A."/>
            <person name="Lefebvre S.C."/>
            <person name="Maumus F."/>
            <person name="Mayer C."/>
            <person name="Miller J."/>
            <person name="Monier A."/>
            <person name="Salamov A."/>
            <person name="Young J."/>
            <person name="Aguilar M."/>
            <person name="Claverie J.M."/>
            <person name="Frickenhaus S."/>
            <person name="Gonzalez K."/>
            <person name="Herman E.K."/>
            <person name="Lin Y.C."/>
            <person name="Napier J."/>
            <person name="Ogata H."/>
            <person name="Sarno A.F."/>
            <person name="Shmutz J."/>
            <person name="Schroeder D."/>
            <person name="de Vargas C."/>
            <person name="Verret F."/>
            <person name="von Dassow P."/>
            <person name="Valentin K."/>
            <person name="Van de Peer Y."/>
            <person name="Wheeler G."/>
            <person name="Dacks J.B."/>
            <person name="Delwiche C.F."/>
            <person name="Dyhrman S.T."/>
            <person name="Glockner G."/>
            <person name="John U."/>
            <person name="Richards T."/>
            <person name="Worden A.Z."/>
            <person name="Zhang X."/>
            <person name="Grigoriev I.V."/>
            <person name="Allen A.E."/>
            <person name="Bidle K."/>
            <person name="Borodovsky M."/>
            <person name="Bowler C."/>
            <person name="Brownlee C."/>
            <person name="Cock J.M."/>
            <person name="Elias M."/>
            <person name="Gladyshev V.N."/>
            <person name="Groth M."/>
            <person name="Guda C."/>
            <person name="Hadaegh A."/>
            <person name="Iglesias-Rodriguez M.D."/>
            <person name="Jenkins J."/>
            <person name="Jones B.M."/>
            <person name="Lawson T."/>
            <person name="Leese F."/>
            <person name="Lindquist E."/>
            <person name="Lobanov A."/>
            <person name="Lomsadze A."/>
            <person name="Malik S.B."/>
            <person name="Marsh M.E."/>
            <person name="Mackinder L."/>
            <person name="Mock T."/>
            <person name="Mueller-Roeber B."/>
            <person name="Pagarete A."/>
            <person name="Parker M."/>
            <person name="Probert I."/>
            <person name="Quesneville H."/>
            <person name="Raines C."/>
            <person name="Rensing S.A."/>
            <person name="Riano-Pachon D.M."/>
            <person name="Richier S."/>
            <person name="Rokitta S."/>
            <person name="Shiraiwa Y."/>
            <person name="Soanes D.M."/>
            <person name="van der Giezen M."/>
            <person name="Wahlund T.M."/>
            <person name="Williams B."/>
            <person name="Wilson W."/>
            <person name="Wolfe G."/>
            <person name="Wurch L.L."/>
        </authorList>
    </citation>
    <scope>NUCLEOTIDE SEQUENCE</scope>
</reference>
<accession>A0A0D3K1B7</accession>
<evidence type="ECO:0008006" key="3">
    <source>
        <dbReference type="Google" id="ProtNLM"/>
    </source>
</evidence>
<proteinExistence type="predicted"/>
<evidence type="ECO:0000313" key="2">
    <source>
        <dbReference type="Proteomes" id="UP000013827"/>
    </source>
</evidence>
<dbReference type="GeneID" id="17274827"/>